<protein>
    <submittedName>
        <fullName evidence="2">Uncharacterized protein</fullName>
    </submittedName>
</protein>
<gene>
    <name evidence="2" type="ORF">DDZ16_02875</name>
</gene>
<reference evidence="2 3" key="1">
    <citation type="submission" date="2018-05" db="EMBL/GenBank/DDBJ databases">
        <title>Marinilabilia rubrum sp. nov., isolated from saltern sediment.</title>
        <authorList>
            <person name="Zhang R."/>
        </authorList>
    </citation>
    <scope>NUCLEOTIDE SEQUENCE [LARGE SCALE GENOMIC DNA]</scope>
    <source>
        <strain evidence="2 3">WTE16</strain>
    </source>
</reference>
<feature type="signal peptide" evidence="1">
    <location>
        <begin position="1"/>
        <end position="18"/>
    </location>
</feature>
<dbReference type="EMBL" id="QEWP01000001">
    <property type="protein sequence ID" value="PWE01443.1"/>
    <property type="molecule type" value="Genomic_DNA"/>
</dbReference>
<dbReference type="RefSeq" id="WP_109262893.1">
    <property type="nucleotide sequence ID" value="NZ_QEWP01000001.1"/>
</dbReference>
<evidence type="ECO:0000313" key="2">
    <source>
        <dbReference type="EMBL" id="PWE01443.1"/>
    </source>
</evidence>
<dbReference type="AlphaFoldDB" id="A0A2U2BEI1"/>
<proteinExistence type="predicted"/>
<evidence type="ECO:0000313" key="3">
    <source>
        <dbReference type="Proteomes" id="UP000244956"/>
    </source>
</evidence>
<sequence length="165" mass="18689">MINQILSASLFVLVFSLAGCNQTPSKSFNAGSKNKGIEIADTILYPVNVINLDSTDTWADTRLKNLHHKNLTDLIFKSLYSGNAKAYNYYTHEEISIDKIKEMEASGDFNRDEMAQLQFEETWFFNPDEGSMTKEVQSVLLAWPVYDNKGVFQAYKAGFLVELNP</sequence>
<organism evidence="2 3">
    <name type="scientific">Marinilabilia rubra</name>
    <dbReference type="NCBI Taxonomy" id="2162893"/>
    <lineage>
        <taxon>Bacteria</taxon>
        <taxon>Pseudomonadati</taxon>
        <taxon>Bacteroidota</taxon>
        <taxon>Bacteroidia</taxon>
        <taxon>Marinilabiliales</taxon>
        <taxon>Marinilabiliaceae</taxon>
        <taxon>Marinilabilia</taxon>
    </lineage>
</organism>
<keyword evidence="3" id="KW-1185">Reference proteome</keyword>
<feature type="chain" id="PRO_5015482178" evidence="1">
    <location>
        <begin position="19"/>
        <end position="165"/>
    </location>
</feature>
<comment type="caution">
    <text evidence="2">The sequence shown here is derived from an EMBL/GenBank/DDBJ whole genome shotgun (WGS) entry which is preliminary data.</text>
</comment>
<keyword evidence="1" id="KW-0732">Signal</keyword>
<accession>A0A2U2BEI1</accession>
<dbReference type="OrthoDB" id="1120843at2"/>
<evidence type="ECO:0000256" key="1">
    <source>
        <dbReference type="SAM" id="SignalP"/>
    </source>
</evidence>
<dbReference type="Proteomes" id="UP000244956">
    <property type="component" value="Unassembled WGS sequence"/>
</dbReference>
<name>A0A2U2BEI1_9BACT</name>